<dbReference type="InterPro" id="IPR018109">
    <property type="entry name" value="Folylpolyglutamate_synth_CS"/>
</dbReference>
<feature type="domain" description="Mur ligase central" evidence="14">
    <location>
        <begin position="131"/>
        <end position="299"/>
    </location>
</feature>
<reference evidence="15" key="1">
    <citation type="submission" date="2019-09" db="EMBL/GenBank/DDBJ databases">
        <authorList>
            <person name="Needham M D."/>
        </authorList>
    </citation>
    <scope>NUCLEOTIDE SEQUENCE</scope>
</reference>
<dbReference type="NCBIfam" id="TIGR01087">
    <property type="entry name" value="murD"/>
    <property type="match status" value="1"/>
</dbReference>
<dbReference type="InterPro" id="IPR004101">
    <property type="entry name" value="Mur_ligase_C"/>
</dbReference>
<evidence type="ECO:0000259" key="13">
    <source>
        <dbReference type="Pfam" id="PF02875"/>
    </source>
</evidence>
<dbReference type="GO" id="GO:0008360">
    <property type="term" value="P:regulation of cell shape"/>
    <property type="evidence" value="ECO:0007669"/>
    <property type="project" value="InterPro"/>
</dbReference>
<feature type="transmembrane region" description="Helical" evidence="11">
    <location>
        <begin position="23"/>
        <end position="42"/>
    </location>
</feature>
<keyword evidence="6" id="KW-0132">Cell division</keyword>
<feature type="domain" description="Mur ligase N-terminal catalytic" evidence="12">
    <location>
        <begin position="25"/>
        <end position="122"/>
    </location>
</feature>
<dbReference type="GO" id="GO:0051301">
    <property type="term" value="P:cell division"/>
    <property type="evidence" value="ECO:0007669"/>
    <property type="project" value="UniProtKB-KW"/>
</dbReference>
<dbReference type="SUPFAM" id="SSF53244">
    <property type="entry name" value="MurD-like peptide ligases, peptide-binding domain"/>
    <property type="match status" value="2"/>
</dbReference>
<dbReference type="InterPro" id="IPR035911">
    <property type="entry name" value="MurE/MurF_N"/>
</dbReference>
<keyword evidence="11" id="KW-0472">Membrane</keyword>
<evidence type="ECO:0000256" key="5">
    <source>
        <dbReference type="ARBA" id="ARBA00022598"/>
    </source>
</evidence>
<dbReference type="GO" id="GO:0009252">
    <property type="term" value="P:peptidoglycan biosynthetic process"/>
    <property type="evidence" value="ECO:0007669"/>
    <property type="project" value="UniProtKB-UniPathway"/>
</dbReference>
<feature type="coiled-coil region" evidence="10">
    <location>
        <begin position="209"/>
        <end position="236"/>
    </location>
</feature>
<dbReference type="Gene3D" id="3.40.1190.10">
    <property type="entry name" value="Mur-like, catalytic domain"/>
    <property type="match status" value="3"/>
</dbReference>
<dbReference type="PANTHER" id="PTHR43692">
    <property type="entry name" value="UDP-N-ACETYLMURAMOYLALANINE--D-GLUTAMATE LIGASE"/>
    <property type="match status" value="1"/>
</dbReference>
<dbReference type="NCBIfam" id="NF001126">
    <property type="entry name" value="PRK00139.1-4"/>
    <property type="match status" value="1"/>
</dbReference>
<dbReference type="Gene3D" id="3.40.1390.10">
    <property type="entry name" value="MurE/MurF, N-terminal domain"/>
    <property type="match status" value="1"/>
</dbReference>
<keyword evidence="11" id="KW-1133">Transmembrane helix</keyword>
<dbReference type="Pfam" id="PF01225">
    <property type="entry name" value="Mur_ligase"/>
    <property type="match status" value="1"/>
</dbReference>
<dbReference type="HAMAP" id="MF_00639">
    <property type="entry name" value="MurD"/>
    <property type="match status" value="1"/>
</dbReference>
<dbReference type="GO" id="GO:0005524">
    <property type="term" value="F:ATP binding"/>
    <property type="evidence" value="ECO:0007669"/>
    <property type="project" value="UniProtKB-KW"/>
</dbReference>
<name>A0A5E8CML2_9ZZZZ</name>
<evidence type="ECO:0000256" key="4">
    <source>
        <dbReference type="ARBA" id="ARBA00022490"/>
    </source>
</evidence>
<dbReference type="GO" id="GO:0005737">
    <property type="term" value="C:cytoplasm"/>
    <property type="evidence" value="ECO:0007669"/>
    <property type="project" value="UniProtKB-SubCell"/>
</dbReference>
<dbReference type="Gene3D" id="3.40.50.720">
    <property type="entry name" value="NAD(P)-binding Rossmann-like Domain"/>
    <property type="match status" value="1"/>
</dbReference>
<protein>
    <submittedName>
        <fullName evidence="15">Mur ligase middle domain</fullName>
    </submittedName>
</protein>
<dbReference type="Pfam" id="PF08245">
    <property type="entry name" value="Mur_ligase_M"/>
    <property type="match status" value="3"/>
</dbReference>
<dbReference type="GO" id="GO:0008764">
    <property type="term" value="F:UDP-N-acetylmuramoylalanine-D-glutamate ligase activity"/>
    <property type="evidence" value="ECO:0007669"/>
    <property type="project" value="UniProtKB-EC"/>
</dbReference>
<evidence type="ECO:0000313" key="15">
    <source>
        <dbReference type="EMBL" id="VVU95820.1"/>
    </source>
</evidence>
<evidence type="ECO:0000256" key="9">
    <source>
        <dbReference type="ARBA" id="ARBA00023306"/>
    </source>
</evidence>
<evidence type="ECO:0000256" key="3">
    <source>
        <dbReference type="ARBA" id="ARBA00005898"/>
    </source>
</evidence>
<evidence type="ECO:0000256" key="8">
    <source>
        <dbReference type="ARBA" id="ARBA00022840"/>
    </source>
</evidence>
<organism evidence="15">
    <name type="scientific">seawater metagenome</name>
    <dbReference type="NCBI Taxonomy" id="1561972"/>
    <lineage>
        <taxon>unclassified sequences</taxon>
        <taxon>metagenomes</taxon>
        <taxon>ecological metagenomes</taxon>
    </lineage>
</organism>
<dbReference type="InterPro" id="IPR036615">
    <property type="entry name" value="Mur_ligase_C_dom_sf"/>
</dbReference>
<accession>A0A5E8CML2</accession>
<keyword evidence="8" id="KW-0067">ATP-binding</keyword>
<keyword evidence="11" id="KW-0812">Transmembrane</keyword>
<dbReference type="PROSITE" id="PS01011">
    <property type="entry name" value="FOLYLPOLYGLU_SYNT_1"/>
    <property type="match status" value="1"/>
</dbReference>
<evidence type="ECO:0000256" key="10">
    <source>
        <dbReference type="SAM" id="Coils"/>
    </source>
</evidence>
<proteinExistence type="inferred from homology"/>
<comment type="pathway">
    <text evidence="2">Cell wall biogenesis; peptidoglycan biosynthesis.</text>
</comment>
<dbReference type="SUPFAM" id="SSF51984">
    <property type="entry name" value="MurCD N-terminal domain"/>
    <property type="match status" value="1"/>
</dbReference>
<keyword evidence="10" id="KW-0175">Coiled coil</keyword>
<dbReference type="PANTHER" id="PTHR43692:SF1">
    <property type="entry name" value="UDP-N-ACETYLMURAMOYLALANINE--D-GLUTAMATE LIGASE"/>
    <property type="match status" value="1"/>
</dbReference>
<dbReference type="Gene3D" id="3.90.190.20">
    <property type="entry name" value="Mur ligase, C-terminal domain"/>
    <property type="match status" value="2"/>
</dbReference>
<evidence type="ECO:0000256" key="2">
    <source>
        <dbReference type="ARBA" id="ARBA00004752"/>
    </source>
</evidence>
<evidence type="ECO:0000256" key="1">
    <source>
        <dbReference type="ARBA" id="ARBA00004496"/>
    </source>
</evidence>
<evidence type="ECO:0000256" key="6">
    <source>
        <dbReference type="ARBA" id="ARBA00022618"/>
    </source>
</evidence>
<dbReference type="InterPro" id="IPR005761">
    <property type="entry name" value="UDP-N-AcMur-Glu-dNH2Pim_ligase"/>
</dbReference>
<sequence length="1365" mass="156865">MRNNIILKNDIKKKLKELIESKTTFYFIGIGGCGMSSLAIILKQLGCKVKGSNLIKSIYTDLVERHDIEINFNHYITNIDTDIQAIVFSSAIPESNIEYCQAINKNIPIFHRSHILEYLISKHSKTIGVMGSHGKGSHCINLYNCLSRKYDCSYIIGGLFNSTNCCYSWDTDYLICEIDESDGSFLNLLPEILIITNIALDHVEYLKSIENFQNLLIKFINENKNLEKIYLNLEDENSRRLFEKIKEDHRICTFDLSNVKNIQLHNVINSSHSSFEIDTIKMKTPFFSKYNISNICNSLNISKSIGCELNLLSDIFYDFSGILNRSSLILCKDKTLIKNFAHDPDEIKLNLEDNIFLKEKIISIYEPFGSFNFFKNKKNKFRNCFENCKLTLIIKHNDDKINKILIDNIQNSIFFNTHDELYNYLLTITTLDNIFFFFAVDSKAIELNIFKIAENLQDYDNNKPLRHNLQIENIQIETKGIYINELINNLECQIYGKNKVILNLAENDKEITKGSLFFCQKGKNYDPNLYIDDIINRGCTCIVSENSPMTNKITWITTNNLLKLKADICYNFYQWSKKKIKIIGITGTNGKTSCCYIIKSLLEQNNKRVLYIGTLGYIFNNKVIKINNTTPSILEINKIINKYDCEYVVMEVSSHALVEYRVENLPFEIVALTNITQDHLDYHITMENYIDAKRKIFDLNSKYKIVNSKCKHLIFNNVNSKCKHLIFNNVNSKCKHLIFNNVLTYGKKENDNFKFSNFQQTNKFSLFNYQNVYQIKTEYIGEIYVENVILALACLDLLKIPIHENYIFPNVPGRLNQISNDPKVIIDFAHTPDALDNILKIVSNIILITGSGGDRDRSKRKLICPIVKKYTNKFIITSDNPRCENPLQICKDIQGENDYHIIVDRKEAIIHGLKNQLINETLVICGKGHEDYIIIGKTKYYYNDTNFVNLALRFLNKKILIIGQGISGTSAKELISNFTSEIDFYNDQKYNTYDYIIPSPSVPPQHPVLINSKNIIGEIELAYQIYSQCKWIAVTGSNGKTTTVSILGKMFKYLVGNIGIPCSSLPSYIEYVEPIIAEISSFQLMSIKYFKPKIAVILNINPNHLDYHQTFENYKTAKFQVTKNQDQNDILLVPSEEWAYNLKTKAEKIYFGKKLNNLSCIFLKNKDIILKRSNKEIPIFSINKPKLLGGHNLINLMVAGTISYLLNKPKDIINKALEDFMPLEHRLEKLNIISDINFYNDSKATTACSCLAALESINKKSNIILLMGGDPKGCNPYNIIFDYMKNNSNLKAIITFGSSTKLVKHIRINNLYILSTLEESVKKAMSIALKGDTILMSPACASWDQYKNYKDRGNDFKNIVKSLTG</sequence>
<dbReference type="Pfam" id="PF02875">
    <property type="entry name" value="Mur_ligase_C"/>
    <property type="match status" value="1"/>
</dbReference>
<dbReference type="PROSITE" id="PS51257">
    <property type="entry name" value="PROKAR_LIPOPROTEIN"/>
    <property type="match status" value="1"/>
</dbReference>
<comment type="similarity">
    <text evidence="3">Belongs to the MurCDEF family. MurE subfamily.</text>
</comment>
<feature type="domain" description="Mur ligase central" evidence="14">
    <location>
        <begin position="585"/>
        <end position="794"/>
    </location>
</feature>
<feature type="domain" description="Mur ligase central" evidence="14">
    <location>
        <begin position="1034"/>
        <end position="1200"/>
    </location>
</feature>
<dbReference type="InterPro" id="IPR013221">
    <property type="entry name" value="Mur_ligase_cen"/>
</dbReference>
<dbReference type="SUPFAM" id="SSF63418">
    <property type="entry name" value="MurE/MurF N-terminal domain"/>
    <property type="match status" value="1"/>
</dbReference>
<dbReference type="EMBL" id="CABVLZ010000014">
    <property type="protein sequence ID" value="VVU95820.1"/>
    <property type="molecule type" value="Genomic_DNA"/>
</dbReference>
<dbReference type="NCBIfam" id="TIGR01085">
    <property type="entry name" value="murE"/>
    <property type="match status" value="1"/>
</dbReference>
<keyword evidence="5 15" id="KW-0436">Ligase</keyword>
<gene>
    <name evidence="15" type="ORF">CPAV1605_1609</name>
</gene>
<feature type="domain" description="Mur ligase C-terminal" evidence="13">
    <location>
        <begin position="813"/>
        <end position="928"/>
    </location>
</feature>
<dbReference type="InterPro" id="IPR005762">
    <property type="entry name" value="MurD"/>
</dbReference>
<evidence type="ECO:0000256" key="7">
    <source>
        <dbReference type="ARBA" id="ARBA00022741"/>
    </source>
</evidence>
<dbReference type="GO" id="GO:0004326">
    <property type="term" value="F:tetrahydrofolylpolyglutamate synthase activity"/>
    <property type="evidence" value="ECO:0007669"/>
    <property type="project" value="InterPro"/>
</dbReference>
<comment type="subcellular location">
    <subcellularLocation>
        <location evidence="1">Cytoplasm</location>
    </subcellularLocation>
</comment>
<dbReference type="InterPro" id="IPR036565">
    <property type="entry name" value="Mur-like_cat_sf"/>
</dbReference>
<keyword evidence="4" id="KW-0963">Cytoplasm</keyword>
<dbReference type="SUPFAM" id="SSF53623">
    <property type="entry name" value="MurD-like peptide ligases, catalytic domain"/>
    <property type="match status" value="3"/>
</dbReference>
<keyword evidence="7" id="KW-0547">Nucleotide-binding</keyword>
<evidence type="ECO:0000256" key="11">
    <source>
        <dbReference type="SAM" id="Phobius"/>
    </source>
</evidence>
<keyword evidence="9" id="KW-0131">Cell cycle</keyword>
<dbReference type="InterPro" id="IPR000713">
    <property type="entry name" value="Mur_ligase_N"/>
</dbReference>
<evidence type="ECO:0000259" key="12">
    <source>
        <dbReference type="Pfam" id="PF01225"/>
    </source>
</evidence>
<evidence type="ECO:0000259" key="14">
    <source>
        <dbReference type="Pfam" id="PF08245"/>
    </source>
</evidence>
<dbReference type="UniPathway" id="UPA00219"/>